<evidence type="ECO:0000313" key="2">
    <source>
        <dbReference type="Proteomes" id="UP001295684"/>
    </source>
</evidence>
<proteinExistence type="predicted"/>
<dbReference type="EMBL" id="CAMPGE010002902">
    <property type="protein sequence ID" value="CAI2361718.1"/>
    <property type="molecule type" value="Genomic_DNA"/>
</dbReference>
<keyword evidence="2" id="KW-1185">Reference proteome</keyword>
<dbReference type="Proteomes" id="UP001295684">
    <property type="component" value="Unassembled WGS sequence"/>
</dbReference>
<reference evidence="1" key="1">
    <citation type="submission" date="2023-07" db="EMBL/GenBank/DDBJ databases">
        <authorList>
            <consortium name="AG Swart"/>
            <person name="Singh M."/>
            <person name="Singh A."/>
            <person name="Seah K."/>
            <person name="Emmerich C."/>
        </authorList>
    </citation>
    <scope>NUCLEOTIDE SEQUENCE</scope>
    <source>
        <strain evidence="1">DP1</strain>
    </source>
</reference>
<dbReference type="AlphaFoldDB" id="A0AAD1UAI6"/>
<accession>A0AAD1UAI6</accession>
<gene>
    <name evidence="1" type="ORF">ECRASSUSDP1_LOCUS3031</name>
</gene>
<sequence>MNECNVVSLLSLMARYLPEFQSSDPNETGIPIVRPHHDIKIYIKLEILSSCIQNLLKLSG</sequence>
<comment type="caution">
    <text evidence="1">The sequence shown here is derived from an EMBL/GenBank/DDBJ whole genome shotgun (WGS) entry which is preliminary data.</text>
</comment>
<protein>
    <submittedName>
        <fullName evidence="1">Uncharacterized protein</fullName>
    </submittedName>
</protein>
<name>A0AAD1UAI6_EUPCR</name>
<organism evidence="1 2">
    <name type="scientific">Euplotes crassus</name>
    <dbReference type="NCBI Taxonomy" id="5936"/>
    <lineage>
        <taxon>Eukaryota</taxon>
        <taxon>Sar</taxon>
        <taxon>Alveolata</taxon>
        <taxon>Ciliophora</taxon>
        <taxon>Intramacronucleata</taxon>
        <taxon>Spirotrichea</taxon>
        <taxon>Hypotrichia</taxon>
        <taxon>Euplotida</taxon>
        <taxon>Euplotidae</taxon>
        <taxon>Moneuplotes</taxon>
    </lineage>
</organism>
<evidence type="ECO:0000313" key="1">
    <source>
        <dbReference type="EMBL" id="CAI2361718.1"/>
    </source>
</evidence>